<dbReference type="GO" id="GO:0008081">
    <property type="term" value="F:phosphoric diester hydrolase activity"/>
    <property type="evidence" value="ECO:0007669"/>
    <property type="project" value="InterPro"/>
</dbReference>
<comment type="caution">
    <text evidence="3">The sequence shown here is derived from an EMBL/GenBank/DDBJ whole genome shotgun (WGS) entry which is preliminary data.</text>
</comment>
<dbReference type="PANTHER" id="PTHR46211:SF14">
    <property type="entry name" value="GLYCEROPHOSPHODIESTER PHOSPHODIESTERASE"/>
    <property type="match status" value="1"/>
</dbReference>
<name>A0AAP2W947_9FIRM</name>
<feature type="region of interest" description="Disordered" evidence="1">
    <location>
        <begin position="54"/>
        <end position="88"/>
    </location>
</feature>
<dbReference type="AlphaFoldDB" id="A0AAP2W947"/>
<dbReference type="SUPFAM" id="SSF51695">
    <property type="entry name" value="PLC-like phosphodiesterases"/>
    <property type="match status" value="1"/>
</dbReference>
<evidence type="ECO:0000256" key="1">
    <source>
        <dbReference type="SAM" id="MobiDB-lite"/>
    </source>
</evidence>
<dbReference type="PROSITE" id="PS51704">
    <property type="entry name" value="GP_PDE"/>
    <property type="match status" value="1"/>
</dbReference>
<evidence type="ECO:0000259" key="2">
    <source>
        <dbReference type="PROSITE" id="PS51704"/>
    </source>
</evidence>
<dbReference type="Proteomes" id="UP001299265">
    <property type="component" value="Unassembled WGS sequence"/>
</dbReference>
<dbReference type="InterPro" id="IPR030395">
    <property type="entry name" value="GP_PDE_dom"/>
</dbReference>
<feature type="domain" description="GP-PDE" evidence="2">
    <location>
        <begin position="76"/>
        <end position="311"/>
    </location>
</feature>
<dbReference type="RefSeq" id="WP_231062746.1">
    <property type="nucleotide sequence ID" value="NZ_JAJNOR010000005.1"/>
</dbReference>
<dbReference type="GO" id="GO:0006629">
    <property type="term" value="P:lipid metabolic process"/>
    <property type="evidence" value="ECO:0007669"/>
    <property type="project" value="InterPro"/>
</dbReference>
<organism evidence="3 4">
    <name type="scientific">Lientehia hominis</name>
    <dbReference type="NCBI Taxonomy" id="2897778"/>
    <lineage>
        <taxon>Bacteria</taxon>
        <taxon>Bacillati</taxon>
        <taxon>Bacillota</taxon>
        <taxon>Clostridia</taxon>
        <taxon>Lachnospirales</taxon>
        <taxon>Lachnospiraceae</taxon>
        <taxon>Lientehia</taxon>
    </lineage>
</organism>
<dbReference type="PANTHER" id="PTHR46211">
    <property type="entry name" value="GLYCEROPHOSPHORYL DIESTER PHOSPHODIESTERASE"/>
    <property type="match status" value="1"/>
</dbReference>
<dbReference type="EMBL" id="JAJNOR010000005">
    <property type="protein sequence ID" value="MCD2492866.1"/>
    <property type="molecule type" value="Genomic_DNA"/>
</dbReference>
<gene>
    <name evidence="3" type="ORF">LQE92_09510</name>
</gene>
<keyword evidence="4" id="KW-1185">Reference proteome</keyword>
<dbReference type="Gene3D" id="3.20.20.190">
    <property type="entry name" value="Phosphatidylinositol (PI) phosphodiesterase"/>
    <property type="match status" value="1"/>
</dbReference>
<dbReference type="InterPro" id="IPR017946">
    <property type="entry name" value="PLC-like_Pdiesterase_TIM-brl"/>
</dbReference>
<dbReference type="Pfam" id="PF03009">
    <property type="entry name" value="GDPD"/>
    <property type="match status" value="1"/>
</dbReference>
<evidence type="ECO:0000313" key="4">
    <source>
        <dbReference type="Proteomes" id="UP001299265"/>
    </source>
</evidence>
<sequence length="311" mass="35964">MRILLLLLILVLVCVVLSLLYLYLIMPALGHKGDIASLMSYYYAHRGLHDMSTMPGRKPGIQREKTFKNRKKRKGAAASSDRQVSLSEARPENSMAAFRAAAEAGYGIELDVQLTKDNVPVVFHDYSLERVCHVPGEIKDFTYEELQEFTLNGTAERIPRFEDVLNMVNGRIPLLIEYKVERFDTSVCTICDELLGAYPGLYFIESFNPLVLRWYKKNRPQIVRGQLSAKFKNDNPFMHYFFLSPLHHLLFNFLTKPDFIAYDCTCADAVSRRICRNLYKNLAVAWTIRSKEDMEQFKAQFDLFIFEGFRP</sequence>
<accession>A0AAP2W947</accession>
<reference evidence="3 4" key="1">
    <citation type="submission" date="2021-11" db="EMBL/GenBank/DDBJ databases">
        <title>Lacrimispora sp. nov. NSJ-141 isolated from human feces.</title>
        <authorList>
            <person name="Abdugheni R."/>
        </authorList>
    </citation>
    <scope>NUCLEOTIDE SEQUENCE [LARGE SCALE GENOMIC DNA]</scope>
    <source>
        <strain evidence="3 4">NSJ-141</strain>
    </source>
</reference>
<proteinExistence type="predicted"/>
<protein>
    <submittedName>
        <fullName evidence="3">Glycerophosphodiester phosphodiesterase</fullName>
    </submittedName>
</protein>
<evidence type="ECO:0000313" key="3">
    <source>
        <dbReference type="EMBL" id="MCD2492866.1"/>
    </source>
</evidence>